<dbReference type="Gene3D" id="2.40.37.20">
    <property type="entry name" value="D-serine dehydratase-like domain"/>
    <property type="match status" value="1"/>
</dbReference>
<dbReference type="InterPro" id="IPR001608">
    <property type="entry name" value="Ala_racemase_N"/>
</dbReference>
<dbReference type="GO" id="GO:0008721">
    <property type="term" value="F:D-serine ammonia-lyase activity"/>
    <property type="evidence" value="ECO:0007669"/>
    <property type="project" value="TreeGrafter"/>
</dbReference>
<dbReference type="InterPro" id="IPR051466">
    <property type="entry name" value="D-amino_acid_metab_enzyme"/>
</dbReference>
<sequence length="379" mass="40506">MALYPRGTHPGGRFPALPGAGCGKDGRMRVEELETPVPVVDLDVMERNLKRMQDYCDAHGIALRPHIKTHKLPRLAQRQVELGAKGITCQKLGEAEVMADAGLDDIFISYPLIGEAKAHRLAALAKRVRMRVAVDNPLALATAAQAARESGAEIGVVVEFDSGNKRTGVETVGEALVLAKEIAATPGLRFDGLMTYPTSAQTRVFLEEARPAFAAAGLEIPMLSGGGSPGAWAVHEVAPIDEMRVGTYIYNDRAMVGAGAATLDDCAMVVWATVISRPAEGRAILDCGSKTLSSDMVAPEVGPGYGLMPDYPDAVITRVNEEHGTVDVSRCAKKPELGERVRIIPNHTCVVTNLHDEVVFARDGEVVGSWPIPARGMTR</sequence>
<evidence type="ECO:0000256" key="3">
    <source>
        <dbReference type="SAM" id="MobiDB-lite"/>
    </source>
</evidence>
<dbReference type="EC" id="4.1.2.42" evidence="5"/>
<dbReference type="InterPro" id="IPR042208">
    <property type="entry name" value="D-ser_dehydrat-like_sf"/>
</dbReference>
<dbReference type="Proteomes" id="UP000254919">
    <property type="component" value="Unassembled WGS sequence"/>
</dbReference>
<comment type="similarity">
    <text evidence="1">Belongs to the DSD1 family.</text>
</comment>
<keyword evidence="2 5" id="KW-0456">Lyase</keyword>
<dbReference type="Pfam" id="PF01168">
    <property type="entry name" value="Ala_racemase_N"/>
    <property type="match status" value="1"/>
</dbReference>
<feature type="region of interest" description="Disordered" evidence="3">
    <location>
        <begin position="1"/>
        <end position="20"/>
    </location>
</feature>
<dbReference type="GO" id="GO:0036088">
    <property type="term" value="P:D-serine catabolic process"/>
    <property type="evidence" value="ECO:0007669"/>
    <property type="project" value="TreeGrafter"/>
</dbReference>
<reference evidence="5 6" key="1">
    <citation type="submission" date="2018-06" db="EMBL/GenBank/DDBJ databases">
        <authorList>
            <consortium name="Pathogen Informatics"/>
            <person name="Doyle S."/>
        </authorList>
    </citation>
    <scope>NUCLEOTIDE SEQUENCE [LARGE SCALE GENOMIC DNA]</scope>
    <source>
        <strain evidence="5 6">NCTC13291</strain>
    </source>
</reference>
<evidence type="ECO:0000259" key="4">
    <source>
        <dbReference type="SMART" id="SM01119"/>
    </source>
</evidence>
<dbReference type="InterPro" id="IPR029066">
    <property type="entry name" value="PLP-binding_barrel"/>
</dbReference>
<dbReference type="Gene3D" id="3.20.20.10">
    <property type="entry name" value="Alanine racemase"/>
    <property type="match status" value="1"/>
</dbReference>
<gene>
    <name evidence="5" type="ORF">NCTC13291_00629</name>
</gene>
<evidence type="ECO:0000313" key="5">
    <source>
        <dbReference type="EMBL" id="SUE38267.1"/>
    </source>
</evidence>
<evidence type="ECO:0000256" key="2">
    <source>
        <dbReference type="ARBA" id="ARBA00023239"/>
    </source>
</evidence>
<dbReference type="AlphaFoldDB" id="A0A379MYC0"/>
<dbReference type="GO" id="GO:0043876">
    <property type="term" value="F:D-threonine aldolase activity"/>
    <property type="evidence" value="ECO:0007669"/>
    <property type="project" value="UniProtKB-EC"/>
</dbReference>
<dbReference type="Pfam" id="PF14031">
    <property type="entry name" value="D-ser_dehydrat"/>
    <property type="match status" value="1"/>
</dbReference>
<name>A0A379MYC0_9PROT</name>
<organism evidence="5 6">
    <name type="scientific">Roseomonas mucosa</name>
    <dbReference type="NCBI Taxonomy" id="207340"/>
    <lineage>
        <taxon>Bacteria</taxon>
        <taxon>Pseudomonadati</taxon>
        <taxon>Pseudomonadota</taxon>
        <taxon>Alphaproteobacteria</taxon>
        <taxon>Acetobacterales</taxon>
        <taxon>Roseomonadaceae</taxon>
        <taxon>Roseomonas</taxon>
    </lineage>
</organism>
<protein>
    <submittedName>
        <fullName evidence="5">D-threonine aldolase</fullName>
        <ecNumber evidence="5">4.1.2.42</ecNumber>
    </submittedName>
</protein>
<feature type="domain" description="D-serine dehydratase-like" evidence="4">
    <location>
        <begin position="267"/>
        <end position="362"/>
    </location>
</feature>
<dbReference type="SMART" id="SM01119">
    <property type="entry name" value="D-ser_dehydrat"/>
    <property type="match status" value="1"/>
</dbReference>
<dbReference type="CDD" id="cd06820">
    <property type="entry name" value="PLPDE_III_LS_D-TA_like"/>
    <property type="match status" value="1"/>
</dbReference>
<dbReference type="SUPFAM" id="SSF51419">
    <property type="entry name" value="PLP-binding barrel"/>
    <property type="match status" value="1"/>
</dbReference>
<dbReference type="PANTHER" id="PTHR28004:SF2">
    <property type="entry name" value="D-SERINE DEHYDRATASE"/>
    <property type="match status" value="1"/>
</dbReference>
<proteinExistence type="inferred from homology"/>
<accession>A0A379MYC0</accession>
<dbReference type="InterPro" id="IPR026956">
    <property type="entry name" value="D-ser_dehydrat-like_dom"/>
</dbReference>
<evidence type="ECO:0000256" key="1">
    <source>
        <dbReference type="ARBA" id="ARBA00005323"/>
    </source>
</evidence>
<dbReference type="EMBL" id="UGVN01000001">
    <property type="protein sequence ID" value="SUE38267.1"/>
    <property type="molecule type" value="Genomic_DNA"/>
</dbReference>
<evidence type="ECO:0000313" key="6">
    <source>
        <dbReference type="Proteomes" id="UP000254919"/>
    </source>
</evidence>
<dbReference type="PANTHER" id="PTHR28004">
    <property type="entry name" value="ZGC:162816-RELATED"/>
    <property type="match status" value="1"/>
</dbReference>